<evidence type="ECO:0000313" key="2">
    <source>
        <dbReference type="EMBL" id="MFD3264354.1"/>
    </source>
</evidence>
<organism evidence="2 3">
    <name type="scientific">Phenylobacterium ferrooxidans</name>
    <dbReference type="NCBI Taxonomy" id="2982689"/>
    <lineage>
        <taxon>Bacteria</taxon>
        <taxon>Pseudomonadati</taxon>
        <taxon>Pseudomonadota</taxon>
        <taxon>Alphaproteobacteria</taxon>
        <taxon>Caulobacterales</taxon>
        <taxon>Caulobacteraceae</taxon>
        <taxon>Phenylobacterium</taxon>
    </lineage>
</organism>
<dbReference type="RefSeq" id="WP_377369916.1">
    <property type="nucleotide sequence ID" value="NZ_JAOTJD010000017.1"/>
</dbReference>
<protein>
    <submittedName>
        <fullName evidence="2">Uncharacterized protein</fullName>
    </submittedName>
</protein>
<sequence>MPLVEFVTYSLVLGPGRLDNRQDEADARAEMGQGINGQQE</sequence>
<feature type="region of interest" description="Disordered" evidence="1">
    <location>
        <begin position="16"/>
        <end position="40"/>
    </location>
</feature>
<accession>A0ABW6CMR4</accession>
<gene>
    <name evidence="2" type="ORF">OCL97_10320</name>
</gene>
<dbReference type="Proteomes" id="UP001598130">
    <property type="component" value="Unassembled WGS sequence"/>
</dbReference>
<name>A0ABW6CMR4_9CAUL</name>
<evidence type="ECO:0000313" key="3">
    <source>
        <dbReference type="Proteomes" id="UP001598130"/>
    </source>
</evidence>
<reference evidence="2 3" key="1">
    <citation type="submission" date="2022-09" db="EMBL/GenBank/DDBJ databases">
        <title>New species of Phenylobacterium.</title>
        <authorList>
            <person name="Mieszkin S."/>
        </authorList>
    </citation>
    <scope>NUCLEOTIDE SEQUENCE [LARGE SCALE GENOMIC DNA]</scope>
    <source>
        <strain evidence="2 3">HK31-G</strain>
    </source>
</reference>
<feature type="compositionally biased region" description="Basic and acidic residues" evidence="1">
    <location>
        <begin position="18"/>
        <end position="29"/>
    </location>
</feature>
<dbReference type="EMBL" id="JAOTJD010000017">
    <property type="protein sequence ID" value="MFD3264354.1"/>
    <property type="molecule type" value="Genomic_DNA"/>
</dbReference>
<evidence type="ECO:0000256" key="1">
    <source>
        <dbReference type="SAM" id="MobiDB-lite"/>
    </source>
</evidence>
<comment type="caution">
    <text evidence="2">The sequence shown here is derived from an EMBL/GenBank/DDBJ whole genome shotgun (WGS) entry which is preliminary data.</text>
</comment>
<keyword evidence="3" id="KW-1185">Reference proteome</keyword>
<proteinExistence type="predicted"/>